<reference evidence="1 2" key="1">
    <citation type="journal article" date="2019" name="Nat. Ecol. Evol.">
        <title>Megaphylogeny resolves global patterns of mushroom evolution.</title>
        <authorList>
            <person name="Varga T."/>
            <person name="Krizsan K."/>
            <person name="Foldi C."/>
            <person name="Dima B."/>
            <person name="Sanchez-Garcia M."/>
            <person name="Sanchez-Ramirez S."/>
            <person name="Szollosi G.J."/>
            <person name="Szarkandi J.G."/>
            <person name="Papp V."/>
            <person name="Albert L."/>
            <person name="Andreopoulos W."/>
            <person name="Angelini C."/>
            <person name="Antonin V."/>
            <person name="Barry K.W."/>
            <person name="Bougher N.L."/>
            <person name="Buchanan P."/>
            <person name="Buyck B."/>
            <person name="Bense V."/>
            <person name="Catcheside P."/>
            <person name="Chovatia M."/>
            <person name="Cooper J."/>
            <person name="Damon W."/>
            <person name="Desjardin D."/>
            <person name="Finy P."/>
            <person name="Geml J."/>
            <person name="Haridas S."/>
            <person name="Hughes K."/>
            <person name="Justo A."/>
            <person name="Karasinski D."/>
            <person name="Kautmanova I."/>
            <person name="Kiss B."/>
            <person name="Kocsube S."/>
            <person name="Kotiranta H."/>
            <person name="LaButti K.M."/>
            <person name="Lechner B.E."/>
            <person name="Liimatainen K."/>
            <person name="Lipzen A."/>
            <person name="Lukacs Z."/>
            <person name="Mihaltcheva S."/>
            <person name="Morgado L.N."/>
            <person name="Niskanen T."/>
            <person name="Noordeloos M.E."/>
            <person name="Ohm R.A."/>
            <person name="Ortiz-Santana B."/>
            <person name="Ovrebo C."/>
            <person name="Racz N."/>
            <person name="Riley R."/>
            <person name="Savchenko A."/>
            <person name="Shiryaev A."/>
            <person name="Soop K."/>
            <person name="Spirin V."/>
            <person name="Szebenyi C."/>
            <person name="Tomsovsky M."/>
            <person name="Tulloss R.E."/>
            <person name="Uehling J."/>
            <person name="Grigoriev I.V."/>
            <person name="Vagvolgyi C."/>
            <person name="Papp T."/>
            <person name="Martin F.M."/>
            <person name="Miettinen O."/>
            <person name="Hibbett D.S."/>
            <person name="Nagy L.G."/>
        </authorList>
    </citation>
    <scope>NUCLEOTIDE SEQUENCE [LARGE SCALE GENOMIC DNA]</scope>
    <source>
        <strain evidence="1 2">OMC1185</strain>
    </source>
</reference>
<proteinExistence type="predicted"/>
<evidence type="ECO:0000313" key="1">
    <source>
        <dbReference type="EMBL" id="TFK53626.1"/>
    </source>
</evidence>
<accession>A0A5C3NAZ4</accession>
<organism evidence="1 2">
    <name type="scientific">Heliocybe sulcata</name>
    <dbReference type="NCBI Taxonomy" id="5364"/>
    <lineage>
        <taxon>Eukaryota</taxon>
        <taxon>Fungi</taxon>
        <taxon>Dikarya</taxon>
        <taxon>Basidiomycota</taxon>
        <taxon>Agaricomycotina</taxon>
        <taxon>Agaricomycetes</taxon>
        <taxon>Gloeophyllales</taxon>
        <taxon>Gloeophyllaceae</taxon>
        <taxon>Heliocybe</taxon>
    </lineage>
</organism>
<protein>
    <submittedName>
        <fullName evidence="1">Uncharacterized protein</fullName>
    </submittedName>
</protein>
<dbReference type="Proteomes" id="UP000305948">
    <property type="component" value="Unassembled WGS sequence"/>
</dbReference>
<gene>
    <name evidence="1" type="ORF">OE88DRAFT_1643336</name>
</gene>
<dbReference type="AlphaFoldDB" id="A0A5C3NAZ4"/>
<evidence type="ECO:0000313" key="2">
    <source>
        <dbReference type="Proteomes" id="UP000305948"/>
    </source>
</evidence>
<name>A0A5C3NAZ4_9AGAM</name>
<keyword evidence="2" id="KW-1185">Reference proteome</keyword>
<dbReference type="EMBL" id="ML213507">
    <property type="protein sequence ID" value="TFK53626.1"/>
    <property type="molecule type" value="Genomic_DNA"/>
</dbReference>
<sequence>MAREEAGGRPAAQLSTAAKCTAAAQQVLAGSSHGGQSSSIPILASEGDYVGPVASLRLPELPSGWKVGSTGFASAWRGRYSRPFRVELNATKDPKKRIHSQLLIVRYGRDRLLAMRSQRIRRDGRQKRAQQLEPSYMLRGPIPIIQSRGIVALRNENEVALFVDCCFIFRTSWSRFTADEPLSTFPSRVRRGLSLECGANSRNHRQREIANEYQPRDVKRAPSFLPAKPQVHLSCGARGNPGVLPEGLGRQTYVSRPGAETREPGVAERAVLQMYQRLIILEKAKVVGAAIESSLRLSRIAGENMNHSDFHKAKTTALGN</sequence>